<dbReference type="AlphaFoldDB" id="A0A2H3JSV2"/>
<evidence type="ECO:0000313" key="7">
    <source>
        <dbReference type="EMBL" id="PCH41929.1"/>
    </source>
</evidence>
<dbReference type="PROSITE" id="PS50292">
    <property type="entry name" value="PEROXIDASE_3"/>
    <property type="match status" value="1"/>
</dbReference>
<gene>
    <name evidence="7" type="primary">LDO1</name>
    <name evidence="7" type="ORF">WOLCODRAFT_101311</name>
</gene>
<dbReference type="GO" id="GO:0006631">
    <property type="term" value="P:fatty acid metabolic process"/>
    <property type="evidence" value="ECO:0007669"/>
    <property type="project" value="UniProtKB-ARBA"/>
</dbReference>
<dbReference type="Gene3D" id="1.10.640.10">
    <property type="entry name" value="Haem peroxidase domain superfamily, animal type"/>
    <property type="match status" value="1"/>
</dbReference>
<dbReference type="PRINTS" id="PR00457">
    <property type="entry name" value="ANPEROXIDASE"/>
</dbReference>
<organism evidence="7 8">
    <name type="scientific">Wolfiporia cocos (strain MD-104)</name>
    <name type="common">Brown rot fungus</name>
    <dbReference type="NCBI Taxonomy" id="742152"/>
    <lineage>
        <taxon>Eukaryota</taxon>
        <taxon>Fungi</taxon>
        <taxon>Dikarya</taxon>
        <taxon>Basidiomycota</taxon>
        <taxon>Agaricomycotina</taxon>
        <taxon>Agaricomycetes</taxon>
        <taxon>Polyporales</taxon>
        <taxon>Phaeolaceae</taxon>
        <taxon>Wolfiporia</taxon>
    </lineage>
</organism>
<dbReference type="InterPro" id="IPR037120">
    <property type="entry name" value="Haem_peroxidase_sf_animal"/>
</dbReference>
<dbReference type="PANTHER" id="PTHR11903:SF37">
    <property type="entry name" value="PSI-PRODUCING OXYGENASE A"/>
    <property type="match status" value="1"/>
</dbReference>
<name>A0A2H3JSV2_WOLCO</name>
<evidence type="ECO:0000256" key="4">
    <source>
        <dbReference type="ARBA" id="ARBA00023002"/>
    </source>
</evidence>
<dbReference type="EMBL" id="KB468124">
    <property type="protein sequence ID" value="PCH41929.1"/>
    <property type="molecule type" value="Genomic_DNA"/>
</dbReference>
<dbReference type="Pfam" id="PF03098">
    <property type="entry name" value="An_peroxidase"/>
    <property type="match status" value="1"/>
</dbReference>
<dbReference type="GO" id="GO:0046872">
    <property type="term" value="F:metal ion binding"/>
    <property type="evidence" value="ECO:0007669"/>
    <property type="project" value="UniProtKB-KW"/>
</dbReference>
<keyword evidence="1 6" id="KW-0349">Heme</keyword>
<keyword evidence="7" id="KW-0575">Peroxidase</keyword>
<evidence type="ECO:0000256" key="3">
    <source>
        <dbReference type="ARBA" id="ARBA00022964"/>
    </source>
</evidence>
<keyword evidence="2 6" id="KW-0479">Metal-binding</keyword>
<keyword evidence="3" id="KW-0223">Dioxygenase</keyword>
<evidence type="ECO:0000256" key="6">
    <source>
        <dbReference type="PIRSR" id="PIRSR619791-2"/>
    </source>
</evidence>
<protein>
    <submittedName>
        <fullName evidence="7">Heme peroxidase</fullName>
    </submittedName>
</protein>
<dbReference type="STRING" id="742152.A0A2H3JSV2"/>
<evidence type="ECO:0000313" key="8">
    <source>
        <dbReference type="Proteomes" id="UP000218811"/>
    </source>
</evidence>
<keyword evidence="8" id="KW-1185">Reference proteome</keyword>
<dbReference type="InterPro" id="IPR034812">
    <property type="entry name" value="Ppo-like_N"/>
</dbReference>
<dbReference type="PANTHER" id="PTHR11903">
    <property type="entry name" value="PROSTAGLANDIN G/H SYNTHASE"/>
    <property type="match status" value="1"/>
</dbReference>
<accession>A0A2H3JSV2</accession>
<feature type="binding site" description="axial binding residue" evidence="6">
    <location>
        <position position="389"/>
    </location>
    <ligand>
        <name>heme b</name>
        <dbReference type="ChEBI" id="CHEBI:60344"/>
    </ligand>
    <ligandPart>
        <name>Fe</name>
        <dbReference type="ChEBI" id="CHEBI:18248"/>
    </ligandPart>
</feature>
<sequence>MSTMLTSLENVVDFAAASRAPVDHDGAPPSQPLLALDIESLKQELERGPAFSPDDLPAYIDAVEHLNGPGLNDRKFLLEKILTLMARLPDDSVFSAKLQQFVIGILYKDLPHPPSGYLALPSAPSAQPSAGSAPVKYAFRSADGSNYNPLMPTIGMAGMPYARSVPGTQVLPEAFLPDPGLVFDTLLKRDKFVEHPGGISSLFFAFADLVIHSIFDTDARDWSRNSTSSYLDLSPLYGTTEKAVDSVRRKDGTGRLHEDVFADIRLKFMPPAAGALLVLFCRNHNFVASRILALNERNTFVAPEKLAGDAAKLKAQDDELFARARLVNTAFFMQVILGDYVGAILGLTRDGLSWRLNPLEATRELDHSPAPLGEGNVVSVEFNLLYRWHATSSQHDTAWIEGLFQKIFGEGKDLGSVTVDEFKVAVMKYIIDSPQDPTQWTFDNLKRGPDGRYNDADLANILMNATEAPASAFKARGTPEALRVIELLGIMQARSWGTCSLNEFRSFMGLRPYKTFKEWNPDPTIYKAAESLYHDIDNLELYVGLQAEETKVPMPGAGLCPGYTISRAILADAVCLTRGDRFLTVDYTPYNLTNWGYQDVQYTANDGSVGGILPKLLFRTLPGCYPKDSAYVWFPFMVPRTMREDMAGHPDGPEKVKRYSWTRPAAAVAAPQVALLATPNGKENGANGTNGVHANGANGTNGVHAGYEGRLATVLRGVVPEREAVRKVLFSPAGVQRAGAQFAKIAETLVTAHSVERVDGKAKVLNVVRSVANLLPVVWIADQIVGLPLKTDENPHGVYREQELVSMFGNVANYVFLDTASGQEFVLRDEAVDTAKLVTGFAKEHLDRVSRTLSVTSLTGSIVDHFTGENEDDKPFLKALVSAGHGASHDALAAGLVAEIVATAALYSRALSEVVDYFLDEPRRAHIVDAATRSDEALTQCVREALAATAGARPTQSPPARPDSGLISSDFFVATTCQVLRVIFSHRNIQRAPGPSGSLKQIVEDGQAFYLNTKGRVTPWPVSLVVQY</sequence>
<reference evidence="7 8" key="1">
    <citation type="journal article" date="2012" name="Science">
        <title>The Paleozoic origin of enzymatic lignin decomposition reconstructed from 31 fungal genomes.</title>
        <authorList>
            <person name="Floudas D."/>
            <person name="Binder M."/>
            <person name="Riley R."/>
            <person name="Barry K."/>
            <person name="Blanchette R.A."/>
            <person name="Henrissat B."/>
            <person name="Martinez A.T."/>
            <person name="Otillar R."/>
            <person name="Spatafora J.W."/>
            <person name="Yadav J.S."/>
            <person name="Aerts A."/>
            <person name="Benoit I."/>
            <person name="Boyd A."/>
            <person name="Carlson A."/>
            <person name="Copeland A."/>
            <person name="Coutinho P.M."/>
            <person name="de Vries R.P."/>
            <person name="Ferreira P."/>
            <person name="Findley K."/>
            <person name="Foster B."/>
            <person name="Gaskell J."/>
            <person name="Glotzer D."/>
            <person name="Gorecki P."/>
            <person name="Heitman J."/>
            <person name="Hesse C."/>
            <person name="Hori C."/>
            <person name="Igarashi K."/>
            <person name="Jurgens J.A."/>
            <person name="Kallen N."/>
            <person name="Kersten P."/>
            <person name="Kohler A."/>
            <person name="Kuees U."/>
            <person name="Kumar T.K.A."/>
            <person name="Kuo A."/>
            <person name="LaButti K."/>
            <person name="Larrondo L.F."/>
            <person name="Lindquist E."/>
            <person name="Ling A."/>
            <person name="Lombard V."/>
            <person name="Lucas S."/>
            <person name="Lundell T."/>
            <person name="Martin R."/>
            <person name="McLaughlin D.J."/>
            <person name="Morgenstern I."/>
            <person name="Morin E."/>
            <person name="Murat C."/>
            <person name="Nagy L.G."/>
            <person name="Nolan M."/>
            <person name="Ohm R.A."/>
            <person name="Patyshakuliyeva A."/>
            <person name="Rokas A."/>
            <person name="Ruiz-Duenas F.J."/>
            <person name="Sabat G."/>
            <person name="Salamov A."/>
            <person name="Samejima M."/>
            <person name="Schmutz J."/>
            <person name="Slot J.C."/>
            <person name="St John F."/>
            <person name="Stenlid J."/>
            <person name="Sun H."/>
            <person name="Sun S."/>
            <person name="Syed K."/>
            <person name="Tsang A."/>
            <person name="Wiebenga A."/>
            <person name="Young D."/>
            <person name="Pisabarro A."/>
            <person name="Eastwood D.C."/>
            <person name="Martin F."/>
            <person name="Cullen D."/>
            <person name="Grigoriev I.V."/>
            <person name="Hibbett D.S."/>
        </authorList>
    </citation>
    <scope>NUCLEOTIDE SEQUENCE [LARGE SCALE GENOMIC DNA]</scope>
    <source>
        <strain evidence="7 8">MD-104</strain>
    </source>
</reference>
<dbReference type="InterPro" id="IPR010255">
    <property type="entry name" value="Haem_peroxidase_sf"/>
</dbReference>
<keyword evidence="5 6" id="KW-0408">Iron</keyword>
<dbReference type="OMA" id="EFNMIYR"/>
<evidence type="ECO:0000256" key="5">
    <source>
        <dbReference type="ARBA" id="ARBA00023004"/>
    </source>
</evidence>
<evidence type="ECO:0000256" key="1">
    <source>
        <dbReference type="ARBA" id="ARBA00022617"/>
    </source>
</evidence>
<dbReference type="SUPFAM" id="SSF48113">
    <property type="entry name" value="Heme-dependent peroxidases"/>
    <property type="match status" value="1"/>
</dbReference>
<dbReference type="CDD" id="cd09817">
    <property type="entry name" value="linoleate_diol_synthase_like"/>
    <property type="match status" value="1"/>
</dbReference>
<dbReference type="GO" id="GO:0020037">
    <property type="term" value="F:heme binding"/>
    <property type="evidence" value="ECO:0007669"/>
    <property type="project" value="InterPro"/>
</dbReference>
<dbReference type="GO" id="GO:0004601">
    <property type="term" value="F:peroxidase activity"/>
    <property type="evidence" value="ECO:0007669"/>
    <property type="project" value="UniProtKB-KW"/>
</dbReference>
<dbReference type="GO" id="GO:0051213">
    <property type="term" value="F:dioxygenase activity"/>
    <property type="evidence" value="ECO:0007669"/>
    <property type="project" value="UniProtKB-KW"/>
</dbReference>
<keyword evidence="4" id="KW-0560">Oxidoreductase</keyword>
<proteinExistence type="predicted"/>
<dbReference type="InterPro" id="IPR019791">
    <property type="entry name" value="Haem_peroxidase_animal"/>
</dbReference>
<dbReference type="GO" id="GO:0006979">
    <property type="term" value="P:response to oxidative stress"/>
    <property type="evidence" value="ECO:0007669"/>
    <property type="project" value="InterPro"/>
</dbReference>
<dbReference type="OrthoDB" id="823504at2759"/>
<dbReference type="Proteomes" id="UP000218811">
    <property type="component" value="Unassembled WGS sequence"/>
</dbReference>
<dbReference type="InterPro" id="IPR050783">
    <property type="entry name" value="Oxylipin_biosynth_metab"/>
</dbReference>
<evidence type="ECO:0000256" key="2">
    <source>
        <dbReference type="ARBA" id="ARBA00022723"/>
    </source>
</evidence>